<comment type="caution">
    <text evidence="1">The sequence shown here is derived from an EMBL/GenBank/DDBJ whole genome shotgun (WGS) entry which is preliminary data.</text>
</comment>
<name>A0A2M7G0W7_9BACT</name>
<sequence length="278" mass="32360">MTENPPLNWMEILTNPNLSEAEMEHYRTVFDNDEVFQAFVKSMHLQGALDAFRKVYLAFFQQGFEAEVGMIASAYLWLQTTSRLYPAFDQEVISNWMEKSVLLGQVLFQFGVEAFQAALEEEPALAERGYPVEWEEMYALWREHLYSLTRHQESVNGEDLLQKSELMIQTLMQLQEELETESGLKLDLRDYHQILSHVFLQTFIFAYLDNPSFYYEMAACFDEVYLSLGFDVPEILIFLKGKEHLLQPENQEQLLMALAEQTLQIQSQVSSLESSSNN</sequence>
<gene>
    <name evidence="1" type="ORF">COW36_17285</name>
</gene>
<evidence type="ECO:0000313" key="1">
    <source>
        <dbReference type="EMBL" id="PIW15177.1"/>
    </source>
</evidence>
<proteinExistence type="predicted"/>
<reference evidence="1 2" key="1">
    <citation type="submission" date="2017-09" db="EMBL/GenBank/DDBJ databases">
        <title>Depth-based differentiation of microbial function through sediment-hosted aquifers and enrichment of novel symbionts in the deep terrestrial subsurface.</title>
        <authorList>
            <person name="Probst A.J."/>
            <person name="Ladd B."/>
            <person name="Jarett J.K."/>
            <person name="Geller-Mcgrath D.E."/>
            <person name="Sieber C.M."/>
            <person name="Emerson J.B."/>
            <person name="Anantharaman K."/>
            <person name="Thomas B.C."/>
            <person name="Malmstrom R."/>
            <person name="Stieglmeier M."/>
            <person name="Klingl A."/>
            <person name="Woyke T."/>
            <person name="Ryan C.M."/>
            <person name="Banfield J.F."/>
        </authorList>
    </citation>
    <scope>NUCLEOTIDE SEQUENCE [LARGE SCALE GENOMIC DNA]</scope>
    <source>
        <strain evidence="1">CG17_big_fil_post_rev_8_21_14_2_50_48_46</strain>
    </source>
</reference>
<dbReference type="AlphaFoldDB" id="A0A2M7G0W7"/>
<accession>A0A2M7G0W7</accession>
<organism evidence="1 2">
    <name type="scientific">bacterium (Candidatus Blackallbacteria) CG17_big_fil_post_rev_8_21_14_2_50_48_46</name>
    <dbReference type="NCBI Taxonomy" id="2014261"/>
    <lineage>
        <taxon>Bacteria</taxon>
        <taxon>Candidatus Blackallbacteria</taxon>
    </lineage>
</organism>
<dbReference type="EMBL" id="PFFQ01000053">
    <property type="protein sequence ID" value="PIW15177.1"/>
    <property type="molecule type" value="Genomic_DNA"/>
</dbReference>
<evidence type="ECO:0000313" key="2">
    <source>
        <dbReference type="Proteomes" id="UP000231019"/>
    </source>
</evidence>
<dbReference type="Proteomes" id="UP000231019">
    <property type="component" value="Unassembled WGS sequence"/>
</dbReference>
<protein>
    <submittedName>
        <fullName evidence="1">Uncharacterized protein</fullName>
    </submittedName>
</protein>